<proteinExistence type="predicted"/>
<accession>A0A0L6UFA3</accession>
<reference evidence="2 3" key="1">
    <citation type="submission" date="2015-08" db="EMBL/GenBank/DDBJ databases">
        <title>Next Generation Sequencing and Analysis of the Genome of Puccinia sorghi L Schw, the Causal Agent of Maize Common Rust.</title>
        <authorList>
            <person name="Rochi L."/>
            <person name="Burguener G."/>
            <person name="Darino M."/>
            <person name="Turjanski A."/>
            <person name="Kreff E."/>
            <person name="Dieguez M.J."/>
            <person name="Sacco F."/>
        </authorList>
    </citation>
    <scope>NUCLEOTIDE SEQUENCE [LARGE SCALE GENOMIC DNA]</scope>
    <source>
        <strain evidence="2 3">RO10H11247</strain>
    </source>
</reference>
<dbReference type="EMBL" id="LAVV01012194">
    <property type="protein sequence ID" value="KNZ46922.1"/>
    <property type="molecule type" value="Genomic_DNA"/>
</dbReference>
<dbReference type="AlphaFoldDB" id="A0A0L6UFA3"/>
<feature type="compositionally biased region" description="Basic and acidic residues" evidence="1">
    <location>
        <begin position="145"/>
        <end position="154"/>
    </location>
</feature>
<gene>
    <name evidence="2" type="ORF">VP01_682g2</name>
</gene>
<dbReference type="VEuPathDB" id="FungiDB:VP01_682g2"/>
<dbReference type="Proteomes" id="UP000037035">
    <property type="component" value="Unassembled WGS sequence"/>
</dbReference>
<evidence type="ECO:0000256" key="1">
    <source>
        <dbReference type="SAM" id="MobiDB-lite"/>
    </source>
</evidence>
<keyword evidence="3" id="KW-1185">Reference proteome</keyword>
<organism evidence="2 3">
    <name type="scientific">Puccinia sorghi</name>
    <dbReference type="NCBI Taxonomy" id="27349"/>
    <lineage>
        <taxon>Eukaryota</taxon>
        <taxon>Fungi</taxon>
        <taxon>Dikarya</taxon>
        <taxon>Basidiomycota</taxon>
        <taxon>Pucciniomycotina</taxon>
        <taxon>Pucciniomycetes</taxon>
        <taxon>Pucciniales</taxon>
        <taxon>Pucciniaceae</taxon>
        <taxon>Puccinia</taxon>
    </lineage>
</organism>
<evidence type="ECO:0000313" key="2">
    <source>
        <dbReference type="EMBL" id="KNZ46922.1"/>
    </source>
</evidence>
<protein>
    <submittedName>
        <fullName evidence="2">Uncharacterized protein</fullName>
    </submittedName>
</protein>
<evidence type="ECO:0000313" key="3">
    <source>
        <dbReference type="Proteomes" id="UP000037035"/>
    </source>
</evidence>
<sequence length="164" mass="18103">MNIILGYHSNQPHTCVYLSQNHFSSSKADFCTEEGGEQRRGEKILMIRTHREPARPTENGVIFKESHGTSFPCFAKLLFNIGTRGQQRVMEALQKKAAKLGTVLEIYNRCPQAFQTSNPVHPVVVFHLCYNSKSTFQSVGGAEGGDSRGKRGEEGSMGGEAQTP</sequence>
<name>A0A0L6UFA3_9BASI</name>
<feature type="region of interest" description="Disordered" evidence="1">
    <location>
        <begin position="137"/>
        <end position="164"/>
    </location>
</feature>
<comment type="caution">
    <text evidence="2">The sequence shown here is derived from an EMBL/GenBank/DDBJ whole genome shotgun (WGS) entry which is preliminary data.</text>
</comment>